<evidence type="ECO:0000313" key="3">
    <source>
        <dbReference type="Proteomes" id="UP000179264"/>
    </source>
</evidence>
<dbReference type="Gene3D" id="3.60.15.10">
    <property type="entry name" value="Ribonuclease Z/Hydroxyacylglutathione hydrolase-like"/>
    <property type="match status" value="1"/>
</dbReference>
<keyword evidence="1" id="KW-1133">Transmembrane helix</keyword>
<keyword evidence="1" id="KW-0472">Membrane</keyword>
<accession>A0A1G2T752</accession>
<sequence length="303" mass="33445">MRQIFLNVRTYLRWYALIFLVFFSVILWFAVIHEDRNGILTFAVLDVGQGDALFIESPTGTQVLVDGGPGKTLMREITAVMPWYDRHIDMLVVTNPDKDHYEGFIPLTGKYSIDVVVEPGTVSLTSEYAVLEKEIAVKKITKILARRGQIIDLGGGAYLQILFPDRDVSGLSSNNGSIVTRLVYGHTSVILQGDSTSNIENYLVTLGEGNLKSTILKAGHHGSRTSTSEEYVTAVSPLWTVISSGINNSYGHPHKETLDTLNKLKIPTLDTCNNGRIIFESDGKSFILKNKNPILAISGCVKK</sequence>
<evidence type="ECO:0008006" key="4">
    <source>
        <dbReference type="Google" id="ProtNLM"/>
    </source>
</evidence>
<dbReference type="CDD" id="cd07731">
    <property type="entry name" value="ComA-like_MBL-fold"/>
    <property type="match status" value="1"/>
</dbReference>
<keyword evidence="1" id="KW-0812">Transmembrane</keyword>
<dbReference type="PANTHER" id="PTHR30619">
    <property type="entry name" value="DNA INTERNALIZATION/COMPETENCE PROTEIN COMEC/REC2"/>
    <property type="match status" value="1"/>
</dbReference>
<dbReference type="SUPFAM" id="SSF56281">
    <property type="entry name" value="Metallo-hydrolase/oxidoreductase"/>
    <property type="match status" value="1"/>
</dbReference>
<gene>
    <name evidence="2" type="ORF">A2W58_03475</name>
</gene>
<name>A0A1G2T752_9BACT</name>
<dbReference type="Proteomes" id="UP000179264">
    <property type="component" value="Unassembled WGS sequence"/>
</dbReference>
<evidence type="ECO:0000313" key="2">
    <source>
        <dbReference type="EMBL" id="OHA93107.1"/>
    </source>
</evidence>
<reference evidence="2 3" key="1">
    <citation type="journal article" date="2016" name="Nat. Commun.">
        <title>Thousands of microbial genomes shed light on interconnected biogeochemical processes in an aquifer system.</title>
        <authorList>
            <person name="Anantharaman K."/>
            <person name="Brown C.T."/>
            <person name="Hug L.A."/>
            <person name="Sharon I."/>
            <person name="Castelle C.J."/>
            <person name="Probst A.J."/>
            <person name="Thomas B.C."/>
            <person name="Singh A."/>
            <person name="Wilkins M.J."/>
            <person name="Karaoz U."/>
            <person name="Brodie E.L."/>
            <person name="Williams K.H."/>
            <person name="Hubbard S.S."/>
            <person name="Banfield J.F."/>
        </authorList>
    </citation>
    <scope>NUCLEOTIDE SEQUENCE [LARGE SCALE GENOMIC DNA]</scope>
</reference>
<feature type="transmembrane region" description="Helical" evidence="1">
    <location>
        <begin position="12"/>
        <end position="31"/>
    </location>
</feature>
<protein>
    <recommendedName>
        <fullName evidence="4">Metallo-beta-lactamase domain-containing protein</fullName>
    </recommendedName>
</protein>
<comment type="caution">
    <text evidence="2">The sequence shown here is derived from an EMBL/GenBank/DDBJ whole genome shotgun (WGS) entry which is preliminary data.</text>
</comment>
<dbReference type="AlphaFoldDB" id="A0A1G2T752"/>
<dbReference type="InterPro" id="IPR035681">
    <property type="entry name" value="ComA-like_MBL"/>
</dbReference>
<proteinExistence type="predicted"/>
<dbReference type="EMBL" id="MHVL01000027">
    <property type="protein sequence ID" value="OHA93107.1"/>
    <property type="molecule type" value="Genomic_DNA"/>
</dbReference>
<dbReference type="InterPro" id="IPR052159">
    <property type="entry name" value="Competence_DNA_uptake"/>
</dbReference>
<dbReference type="InterPro" id="IPR036866">
    <property type="entry name" value="RibonucZ/Hydroxyglut_hydro"/>
</dbReference>
<organism evidence="2 3">
    <name type="scientific">Candidatus Zambryskibacteria bacterium RIFCSPHIGHO2_02_38_10.5</name>
    <dbReference type="NCBI Taxonomy" id="1802742"/>
    <lineage>
        <taxon>Bacteria</taxon>
        <taxon>Candidatus Zambryskiibacteriota</taxon>
    </lineage>
</organism>
<evidence type="ECO:0000256" key="1">
    <source>
        <dbReference type="SAM" id="Phobius"/>
    </source>
</evidence>
<dbReference type="PANTHER" id="PTHR30619:SF1">
    <property type="entry name" value="RECOMBINATION PROTEIN 2"/>
    <property type="match status" value="1"/>
</dbReference>